<evidence type="ECO:0000313" key="1">
    <source>
        <dbReference type="EMBL" id="CAF5162795.1"/>
    </source>
</evidence>
<accession>A0A8S3GH83</accession>
<sequence length="199" mass="22744">MIINEETEQIMNTSPEHKINVDENKFITADLVSKSLKLINDDSLDSIHKPRIQQQQGNDLIHETLDDNTNAQLINSPARSIRRMHSDDLDDDFVKVTYKKKRNSNGGIHHKHQTTTAELHDQQPNSQIVNTNGHSNPYQRTIVNSSLRLAQQKQTTNPSIQQDISAAATRYAQTRYPFPPFIIRFSLGNINDKHVVEEI</sequence>
<feature type="non-terminal residue" evidence="1">
    <location>
        <position position="199"/>
    </location>
</feature>
<dbReference type="Proteomes" id="UP000681720">
    <property type="component" value="Unassembled WGS sequence"/>
</dbReference>
<evidence type="ECO:0000313" key="2">
    <source>
        <dbReference type="Proteomes" id="UP000681720"/>
    </source>
</evidence>
<comment type="caution">
    <text evidence="1">The sequence shown here is derived from an EMBL/GenBank/DDBJ whole genome shotgun (WGS) entry which is preliminary data.</text>
</comment>
<gene>
    <name evidence="1" type="ORF">GIL414_LOCUS65945</name>
</gene>
<organism evidence="1 2">
    <name type="scientific">Rotaria magnacalcarata</name>
    <dbReference type="NCBI Taxonomy" id="392030"/>
    <lineage>
        <taxon>Eukaryota</taxon>
        <taxon>Metazoa</taxon>
        <taxon>Spiralia</taxon>
        <taxon>Gnathifera</taxon>
        <taxon>Rotifera</taxon>
        <taxon>Eurotatoria</taxon>
        <taxon>Bdelloidea</taxon>
        <taxon>Philodinida</taxon>
        <taxon>Philodinidae</taxon>
        <taxon>Rotaria</taxon>
    </lineage>
</organism>
<reference evidence="1" key="1">
    <citation type="submission" date="2021-02" db="EMBL/GenBank/DDBJ databases">
        <authorList>
            <person name="Nowell W R."/>
        </authorList>
    </citation>
    <scope>NUCLEOTIDE SEQUENCE</scope>
</reference>
<proteinExistence type="predicted"/>
<dbReference type="EMBL" id="CAJOBJ010303183">
    <property type="protein sequence ID" value="CAF5162795.1"/>
    <property type="molecule type" value="Genomic_DNA"/>
</dbReference>
<name>A0A8S3GH83_9BILA</name>
<protein>
    <submittedName>
        <fullName evidence="1">Uncharacterized protein</fullName>
    </submittedName>
</protein>
<dbReference type="AlphaFoldDB" id="A0A8S3GH83"/>